<dbReference type="SUPFAM" id="SSF55957">
    <property type="entry name" value="Phosphoglucomutase, C-terminal domain"/>
    <property type="match status" value="1"/>
</dbReference>
<dbReference type="PANTHER" id="PTHR43771">
    <property type="entry name" value="PHOSPHOMANNOMUTASE"/>
    <property type="match status" value="1"/>
</dbReference>
<feature type="domain" description="Alpha-D-phosphohexomutase alpha/beta/alpha" evidence="8">
    <location>
        <begin position="6"/>
        <end position="137"/>
    </location>
</feature>
<dbReference type="InterPro" id="IPR005844">
    <property type="entry name" value="A-D-PHexomutase_a/b/a-I"/>
</dbReference>
<dbReference type="RefSeq" id="WP_013708066.1">
    <property type="nucleotide sequence ID" value="NC_015389.1"/>
</dbReference>
<dbReference type="GO" id="GO:0046872">
    <property type="term" value="F:metal ion binding"/>
    <property type="evidence" value="ECO:0007669"/>
    <property type="project" value="UniProtKB-KW"/>
</dbReference>
<dbReference type="Pfam" id="PF02878">
    <property type="entry name" value="PGM_PMM_I"/>
    <property type="match status" value="1"/>
</dbReference>
<sequence>MGAMIHFGTDGWRARLDGDFNDDNLVRIADAAGRLWARCAPGAITYVGFDTRPGAERFACLAGEVLAGHGLAVKVSDRCAPTPALSWTVAHDLRACGGFMITGSHSPVDYLGVKLRHADGGTAASDNTDELESMIEVEPTERRGPIGRADIMTPYLKSLARLVDHDAISRANLKIVCDPMYGSARGYLARVLGELGVEVAEIHGENDDEVDEVHPDPIEPWVDDCEQAVLRFGAHAGLVNDGDADRVGAIDERGRFVNPHKIIALLATHLVRNRNESGRVVLNLSASALTRRVARALGCRVTIKPVGFRYIYEEMRKGDVLIGGEEAGGIGIPWHVPERDGLLVNLLLCEMMAMSHKPLGALVEEMEGVYGSTFYTRRDLRLEAEVIETFRTLLPGLNPKRVAGRAPIHVSHMDGLRLEFDDESWLLLRPSGAEPVVRVYAEAATIELRDELLEVGCDLARGDLDA</sequence>
<gene>
    <name evidence="11" type="ordered locus">Corgl_0196</name>
</gene>
<dbReference type="GO" id="GO:0005975">
    <property type="term" value="P:carbohydrate metabolic process"/>
    <property type="evidence" value="ECO:0007669"/>
    <property type="project" value="InterPro"/>
</dbReference>
<dbReference type="EMBL" id="CP002628">
    <property type="protein sequence ID" value="AEB06323.1"/>
    <property type="molecule type" value="Genomic_DNA"/>
</dbReference>
<dbReference type="InterPro" id="IPR005843">
    <property type="entry name" value="A-D-PHexomutase_C"/>
</dbReference>
<dbReference type="InterPro" id="IPR005845">
    <property type="entry name" value="A-D-PHexomutase_a/b/a-II"/>
</dbReference>
<evidence type="ECO:0000256" key="2">
    <source>
        <dbReference type="ARBA" id="ARBA00010231"/>
    </source>
</evidence>
<feature type="domain" description="Alpha-D-phosphohexomutase alpha/beta/alpha" evidence="10">
    <location>
        <begin position="258"/>
        <end position="366"/>
    </location>
</feature>
<proteinExistence type="inferred from homology"/>
<organism evidence="11 12">
    <name type="scientific">Coriobacterium glomerans (strain ATCC 49209 / DSM 20642 / JCM 10262 / PW2)</name>
    <dbReference type="NCBI Taxonomy" id="700015"/>
    <lineage>
        <taxon>Bacteria</taxon>
        <taxon>Bacillati</taxon>
        <taxon>Actinomycetota</taxon>
        <taxon>Coriobacteriia</taxon>
        <taxon>Coriobacteriales</taxon>
        <taxon>Coriobacteriaceae</taxon>
        <taxon>Coriobacterium</taxon>
    </lineage>
</organism>
<evidence type="ECO:0000259" key="7">
    <source>
        <dbReference type="Pfam" id="PF00408"/>
    </source>
</evidence>
<dbReference type="Gene3D" id="3.40.120.10">
    <property type="entry name" value="Alpha-D-Glucose-1,6-Bisphosphate, subunit A, domain 3"/>
    <property type="match status" value="3"/>
</dbReference>
<dbReference type="GO" id="GO:0016868">
    <property type="term" value="F:intramolecular phosphotransferase activity"/>
    <property type="evidence" value="ECO:0007669"/>
    <property type="project" value="InterPro"/>
</dbReference>
<dbReference type="InterPro" id="IPR036900">
    <property type="entry name" value="A-D-PHexomutase_C_sf"/>
</dbReference>
<dbReference type="eggNOG" id="COG1109">
    <property type="taxonomic scope" value="Bacteria"/>
</dbReference>
<dbReference type="InterPro" id="IPR005846">
    <property type="entry name" value="A-D-PHexomutase_a/b/a-III"/>
</dbReference>
<dbReference type="STRING" id="700015.Corgl_0196"/>
<evidence type="ECO:0000313" key="12">
    <source>
        <dbReference type="Proteomes" id="UP000006851"/>
    </source>
</evidence>
<dbReference type="SUPFAM" id="SSF53738">
    <property type="entry name" value="Phosphoglucomutase, first 3 domains"/>
    <property type="match status" value="2"/>
</dbReference>
<dbReference type="PRINTS" id="PR00509">
    <property type="entry name" value="PGMPMM"/>
</dbReference>
<dbReference type="Pfam" id="PF00408">
    <property type="entry name" value="PGM_PMM_IV"/>
    <property type="match status" value="1"/>
</dbReference>
<dbReference type="InterPro" id="IPR005841">
    <property type="entry name" value="Alpha-D-phosphohexomutase_SF"/>
</dbReference>
<dbReference type="Pfam" id="PF02880">
    <property type="entry name" value="PGM_PMM_III"/>
    <property type="match status" value="1"/>
</dbReference>
<dbReference type="KEGG" id="cgo:Corgl_0196"/>
<name>F2NAD7_CORGP</name>
<keyword evidence="4" id="KW-0479">Metal-binding</keyword>
<dbReference type="Gene3D" id="3.30.310.50">
    <property type="entry name" value="Alpha-D-phosphohexomutase, C-terminal domain"/>
    <property type="match status" value="1"/>
</dbReference>
<dbReference type="AlphaFoldDB" id="F2NAD7"/>
<accession>F2NAD7</accession>
<evidence type="ECO:0000256" key="6">
    <source>
        <dbReference type="ARBA" id="ARBA00023235"/>
    </source>
</evidence>
<keyword evidence="3" id="KW-0597">Phosphoprotein</keyword>
<dbReference type="PANTHER" id="PTHR43771:SF1">
    <property type="entry name" value="PHOSPHOMANNOMUTASE"/>
    <property type="match status" value="1"/>
</dbReference>
<keyword evidence="6" id="KW-0413">Isomerase</keyword>
<keyword evidence="12" id="KW-1185">Reference proteome</keyword>
<evidence type="ECO:0000259" key="10">
    <source>
        <dbReference type="Pfam" id="PF02880"/>
    </source>
</evidence>
<dbReference type="Proteomes" id="UP000006851">
    <property type="component" value="Chromosome"/>
</dbReference>
<dbReference type="OrthoDB" id="9803322at2"/>
<dbReference type="InterPro" id="IPR016055">
    <property type="entry name" value="A-D-PHexomutase_a/b/a-I/II/III"/>
</dbReference>
<comment type="similarity">
    <text evidence="2">Belongs to the phosphohexose mutase family.</text>
</comment>
<reference evidence="12" key="1">
    <citation type="journal article" date="2013" name="Stand. Genomic Sci.">
        <title>Complete genome sequence of Coriobacterium glomerans type strain (PW2(T)) from the midgut of Pyrrhocoris apterus L. (red soldier bug).</title>
        <authorList>
            <person name="Stackebrandt E."/>
            <person name="Zeytun A."/>
            <person name="Lapidus A."/>
            <person name="Nolan M."/>
            <person name="Lucas S."/>
            <person name="Hammon N."/>
            <person name="Deshpande S."/>
            <person name="Cheng J.F."/>
            <person name="Tapia R."/>
            <person name="Goodwin L.A."/>
            <person name="Pitluck S."/>
            <person name="Liolios K."/>
            <person name="Pagani I."/>
            <person name="Ivanova N."/>
            <person name="Mavromatis K."/>
            <person name="Mikhailova N."/>
            <person name="Huntemann M."/>
            <person name="Pati A."/>
            <person name="Chen A."/>
            <person name="Palaniappan K."/>
            <person name="Chang Y.J."/>
            <person name="Land M."/>
            <person name="Hauser L."/>
            <person name="Rohde M."/>
            <person name="Pukall R."/>
            <person name="Goker M."/>
            <person name="Detter J.C."/>
            <person name="Woyke T."/>
            <person name="Bristow J."/>
            <person name="Eisen J.A."/>
            <person name="Markowitz V."/>
            <person name="Hugenholtz P."/>
            <person name="Kyrpides N.C."/>
            <person name="Klenk H.P."/>
        </authorList>
    </citation>
    <scope>NUCLEOTIDE SEQUENCE</scope>
    <source>
        <strain evidence="12">ATCC 49209 / DSM 20642 / JCM 10262 / PW2</strain>
    </source>
</reference>
<keyword evidence="5" id="KW-0460">Magnesium</keyword>
<comment type="cofactor">
    <cofactor evidence="1">
        <name>Mg(2+)</name>
        <dbReference type="ChEBI" id="CHEBI:18420"/>
    </cofactor>
</comment>
<feature type="domain" description="Alpha-D-phosphohexomutase alpha/beta/alpha" evidence="9">
    <location>
        <begin position="154"/>
        <end position="254"/>
    </location>
</feature>
<evidence type="ECO:0000256" key="4">
    <source>
        <dbReference type="ARBA" id="ARBA00022723"/>
    </source>
</evidence>
<dbReference type="Pfam" id="PF02879">
    <property type="entry name" value="PGM_PMM_II"/>
    <property type="match status" value="1"/>
</dbReference>
<evidence type="ECO:0000259" key="8">
    <source>
        <dbReference type="Pfam" id="PF02878"/>
    </source>
</evidence>
<evidence type="ECO:0000313" key="11">
    <source>
        <dbReference type="EMBL" id="AEB06323.1"/>
    </source>
</evidence>
<evidence type="ECO:0000256" key="3">
    <source>
        <dbReference type="ARBA" id="ARBA00022553"/>
    </source>
</evidence>
<evidence type="ECO:0000259" key="9">
    <source>
        <dbReference type="Pfam" id="PF02879"/>
    </source>
</evidence>
<protein>
    <submittedName>
        <fullName evidence="11">Phosphoglucomutase/phosphomannomutase alpha/beta/alpha domain I</fullName>
    </submittedName>
</protein>
<dbReference type="HOGENOM" id="CLU_016950_7_1_11"/>
<evidence type="ECO:0000256" key="1">
    <source>
        <dbReference type="ARBA" id="ARBA00001946"/>
    </source>
</evidence>
<feature type="domain" description="Alpha-D-phosphohexomutase C-terminal" evidence="7">
    <location>
        <begin position="420"/>
        <end position="446"/>
    </location>
</feature>
<evidence type="ECO:0000256" key="5">
    <source>
        <dbReference type="ARBA" id="ARBA00022842"/>
    </source>
</evidence>